<sequence>MQRSHIVRPAAMFWGLVVFMPVGVTYLSAILLLLTMLVAGGLGERYARLRANPLWWPVMAYFAWTLIVLAIGPHYPETGSNLFHGIRIGLTMLIAMALTREEAIWALRGFLLVAVLNIVLIVVFYAVGGFNIWSPLRAVVMEVGNKSISNALLFSVVASTAAVWGIAQIAAHRPLRAIPAFVLLLGLGLVVALPLTSRTSVLALLLVIPVVCIHQWRSHLKMLVGALVLGAVVMGAGLYQLPQLQHKVEVGVQEIEEAQAGAVFKGSWAIRYYMYRDTGLMIADRPFTGWGIGGWTDQWHKRGPALLADSNMPHNDFLWVGAQGGLPALLSLLLIMVAAVWQAWKRPDIAGRYALAATLIALIASSVNSAMRDAQIGLALLFISMVYLRLAQEKNDPAPWRGLLPSRLKSLESLEKDPARPAA</sequence>
<keyword evidence="8" id="KW-1185">Reference proteome</keyword>
<keyword evidence="2 5" id="KW-0812">Transmembrane</keyword>
<feature type="transmembrane region" description="Helical" evidence="5">
    <location>
        <begin position="223"/>
        <end position="241"/>
    </location>
</feature>
<dbReference type="RefSeq" id="WP_093301297.1">
    <property type="nucleotide sequence ID" value="NZ_RXOE01000006.1"/>
</dbReference>
<feature type="transmembrane region" description="Helical" evidence="5">
    <location>
        <begin position="81"/>
        <end position="98"/>
    </location>
</feature>
<reference evidence="7 8" key="1">
    <citation type="submission" date="2018-12" db="EMBL/GenBank/DDBJ databases">
        <title>The genome of Variovorax gossypii DSM 100435.</title>
        <authorList>
            <person name="Gao J."/>
            <person name="Sun J."/>
        </authorList>
    </citation>
    <scope>NUCLEOTIDE SEQUENCE [LARGE SCALE GENOMIC DNA]</scope>
    <source>
        <strain evidence="7 8">DSM 100435</strain>
    </source>
</reference>
<evidence type="ECO:0000256" key="1">
    <source>
        <dbReference type="ARBA" id="ARBA00004141"/>
    </source>
</evidence>
<evidence type="ECO:0000256" key="2">
    <source>
        <dbReference type="ARBA" id="ARBA00022692"/>
    </source>
</evidence>
<evidence type="ECO:0000256" key="3">
    <source>
        <dbReference type="ARBA" id="ARBA00022989"/>
    </source>
</evidence>
<evidence type="ECO:0000256" key="4">
    <source>
        <dbReference type="ARBA" id="ARBA00023136"/>
    </source>
</evidence>
<dbReference type="Proteomes" id="UP000267418">
    <property type="component" value="Unassembled WGS sequence"/>
</dbReference>
<feature type="transmembrane region" description="Helical" evidence="5">
    <location>
        <begin position="317"/>
        <end position="341"/>
    </location>
</feature>
<feature type="transmembrane region" description="Helical" evidence="5">
    <location>
        <begin position="54"/>
        <end position="75"/>
    </location>
</feature>
<evidence type="ECO:0000313" key="8">
    <source>
        <dbReference type="Proteomes" id="UP000267418"/>
    </source>
</evidence>
<feature type="transmembrane region" description="Helical" evidence="5">
    <location>
        <begin position="376"/>
        <end position="391"/>
    </location>
</feature>
<feature type="transmembrane region" description="Helical" evidence="5">
    <location>
        <begin position="353"/>
        <end position="370"/>
    </location>
</feature>
<dbReference type="EMBL" id="RXOE01000006">
    <property type="protein sequence ID" value="RTQ32525.1"/>
    <property type="molecule type" value="Genomic_DNA"/>
</dbReference>
<dbReference type="AlphaFoldDB" id="A0A3S0Q884"/>
<feature type="transmembrane region" description="Helical" evidence="5">
    <location>
        <begin position="12"/>
        <end position="42"/>
    </location>
</feature>
<dbReference type="InterPro" id="IPR051533">
    <property type="entry name" value="WaaL-like"/>
</dbReference>
<dbReference type="OrthoDB" id="8576060at2"/>
<evidence type="ECO:0000256" key="5">
    <source>
        <dbReference type="SAM" id="Phobius"/>
    </source>
</evidence>
<proteinExistence type="predicted"/>
<keyword evidence="4 5" id="KW-0472">Membrane</keyword>
<comment type="caution">
    <text evidence="7">The sequence shown here is derived from an EMBL/GenBank/DDBJ whole genome shotgun (WGS) entry which is preliminary data.</text>
</comment>
<name>A0A3S0Q884_9BURK</name>
<keyword evidence="3 5" id="KW-1133">Transmembrane helix</keyword>
<feature type="transmembrane region" description="Helical" evidence="5">
    <location>
        <begin position="147"/>
        <end position="167"/>
    </location>
</feature>
<feature type="domain" description="O-antigen ligase-related" evidence="6">
    <location>
        <begin position="185"/>
        <end position="332"/>
    </location>
</feature>
<dbReference type="Pfam" id="PF04932">
    <property type="entry name" value="Wzy_C"/>
    <property type="match status" value="1"/>
</dbReference>
<dbReference type="InterPro" id="IPR007016">
    <property type="entry name" value="O-antigen_ligase-rel_domated"/>
</dbReference>
<feature type="transmembrane region" description="Helical" evidence="5">
    <location>
        <begin position="105"/>
        <end position="127"/>
    </location>
</feature>
<comment type="subcellular location">
    <subcellularLocation>
        <location evidence="1">Membrane</location>
        <topology evidence="1">Multi-pass membrane protein</topology>
    </subcellularLocation>
</comment>
<evidence type="ECO:0000259" key="6">
    <source>
        <dbReference type="Pfam" id="PF04932"/>
    </source>
</evidence>
<feature type="transmembrane region" description="Helical" evidence="5">
    <location>
        <begin position="174"/>
        <end position="193"/>
    </location>
</feature>
<gene>
    <name evidence="7" type="ORF">EJP69_21525</name>
</gene>
<dbReference type="PANTHER" id="PTHR37422:SF13">
    <property type="entry name" value="LIPOPOLYSACCHARIDE BIOSYNTHESIS PROTEIN PA4999-RELATED"/>
    <property type="match status" value="1"/>
</dbReference>
<dbReference type="GO" id="GO:0016020">
    <property type="term" value="C:membrane"/>
    <property type="evidence" value="ECO:0007669"/>
    <property type="project" value="UniProtKB-SubCell"/>
</dbReference>
<organism evidence="7 8">
    <name type="scientific">Variovorax gossypii</name>
    <dbReference type="NCBI Taxonomy" id="1679495"/>
    <lineage>
        <taxon>Bacteria</taxon>
        <taxon>Pseudomonadati</taxon>
        <taxon>Pseudomonadota</taxon>
        <taxon>Betaproteobacteria</taxon>
        <taxon>Burkholderiales</taxon>
        <taxon>Comamonadaceae</taxon>
        <taxon>Variovorax</taxon>
    </lineage>
</organism>
<evidence type="ECO:0000313" key="7">
    <source>
        <dbReference type="EMBL" id="RTQ32525.1"/>
    </source>
</evidence>
<dbReference type="PANTHER" id="PTHR37422">
    <property type="entry name" value="TEICHURONIC ACID BIOSYNTHESIS PROTEIN TUAE"/>
    <property type="match status" value="1"/>
</dbReference>
<protein>
    <submittedName>
        <fullName evidence="7">Polymerase</fullName>
    </submittedName>
</protein>
<accession>A0A3S0Q884</accession>